<accession>A0A1X6WTH3</accession>
<dbReference type="PROSITE" id="PS51318">
    <property type="entry name" value="TAT"/>
    <property type="match status" value="1"/>
</dbReference>
<evidence type="ECO:0000313" key="3">
    <source>
        <dbReference type="Proteomes" id="UP000195981"/>
    </source>
</evidence>
<dbReference type="RefSeq" id="WP_087102077.1">
    <property type="nucleotide sequence ID" value="NZ_FWFG01000014.1"/>
</dbReference>
<protein>
    <submittedName>
        <fullName evidence="2">Uncharacterized protein</fullName>
    </submittedName>
</protein>
<dbReference type="InterPro" id="IPR017853">
    <property type="entry name" value="GH"/>
</dbReference>
<evidence type="ECO:0000256" key="1">
    <source>
        <dbReference type="SAM" id="MobiDB-lite"/>
    </source>
</evidence>
<sequence>MTAETAPEHPAPEHPAPEHPEPGRRGPGRRTLLTGAALAGAVAAGGAAAAHLATRAPAGLEGVRIPELAAEDLTRFGFTIRGPVLDAMEPFEEDLRVVRDLGLGSVRFSLPIHESAADWGVRGGAVVGPVVLDEAWTGVIVSALDAAAEHGLAVCAMGIGVYPHEDLPDALLPQVMASYWGALAAAVAPRTPQWQILNEPDGSDFRTYEMLDPLARPDYVDRLAALLGAVREAIHAVMPGSEVTTNLYGFPVDAAILERWTTLLDVLAPHLDAITVDAYPETGSSALVHLVEYLDVLAERYGKPVHVGEIGVKTCAACSTVAEQAGAYARYLRSLTASRARSVHFYTLRDQEDDTERFGVLDAEGRERPAFRLLQETAEETSRAADG</sequence>
<dbReference type="OrthoDB" id="4793764at2"/>
<dbReference type="Proteomes" id="UP000195981">
    <property type="component" value="Unassembled WGS sequence"/>
</dbReference>
<reference evidence="2 3" key="1">
    <citation type="submission" date="2017-02" db="EMBL/GenBank/DDBJ databases">
        <authorList>
            <person name="Peterson S.W."/>
        </authorList>
    </citation>
    <scope>NUCLEOTIDE SEQUENCE [LARGE SCALE GENOMIC DNA]</scope>
    <source>
        <strain evidence="2 3">CIP104813</strain>
    </source>
</reference>
<gene>
    <name evidence="2" type="ORF">FM110_01730</name>
</gene>
<dbReference type="EMBL" id="FWFG01000014">
    <property type="protein sequence ID" value="SLM88392.1"/>
    <property type="molecule type" value="Genomic_DNA"/>
</dbReference>
<organism evidence="2 3">
    <name type="scientific">Brachybacterium nesterenkovii</name>
    <dbReference type="NCBI Taxonomy" id="47847"/>
    <lineage>
        <taxon>Bacteria</taxon>
        <taxon>Bacillati</taxon>
        <taxon>Actinomycetota</taxon>
        <taxon>Actinomycetes</taxon>
        <taxon>Micrococcales</taxon>
        <taxon>Dermabacteraceae</taxon>
        <taxon>Brachybacterium</taxon>
    </lineage>
</organism>
<dbReference type="Gene3D" id="3.20.20.80">
    <property type="entry name" value="Glycosidases"/>
    <property type="match status" value="1"/>
</dbReference>
<proteinExistence type="predicted"/>
<dbReference type="InterPro" id="IPR006311">
    <property type="entry name" value="TAT_signal"/>
</dbReference>
<dbReference type="AlphaFoldDB" id="A0A1X6WTH3"/>
<evidence type="ECO:0000313" key="2">
    <source>
        <dbReference type="EMBL" id="SLM88392.1"/>
    </source>
</evidence>
<feature type="region of interest" description="Disordered" evidence="1">
    <location>
        <begin position="1"/>
        <end position="30"/>
    </location>
</feature>
<keyword evidence="3" id="KW-1185">Reference proteome</keyword>
<name>A0A1X6WTH3_9MICO</name>
<feature type="compositionally biased region" description="Basic and acidic residues" evidence="1">
    <location>
        <begin position="1"/>
        <end position="24"/>
    </location>
</feature>
<dbReference type="SUPFAM" id="SSF51445">
    <property type="entry name" value="(Trans)glycosidases"/>
    <property type="match status" value="1"/>
</dbReference>